<accession>A0A5C2SCD6</accession>
<protein>
    <submittedName>
        <fullName evidence="2">Uncharacterized protein</fullName>
    </submittedName>
</protein>
<dbReference type="EMBL" id="ML122263">
    <property type="protein sequence ID" value="RPD60947.1"/>
    <property type="molecule type" value="Genomic_DNA"/>
</dbReference>
<evidence type="ECO:0000313" key="3">
    <source>
        <dbReference type="Proteomes" id="UP000313359"/>
    </source>
</evidence>
<reference evidence="2" key="1">
    <citation type="journal article" date="2018" name="Genome Biol. Evol.">
        <title>Genomics and development of Lentinus tigrinus, a white-rot wood-decaying mushroom with dimorphic fruiting bodies.</title>
        <authorList>
            <person name="Wu B."/>
            <person name="Xu Z."/>
            <person name="Knudson A."/>
            <person name="Carlson A."/>
            <person name="Chen N."/>
            <person name="Kovaka S."/>
            <person name="LaButti K."/>
            <person name="Lipzen A."/>
            <person name="Pennachio C."/>
            <person name="Riley R."/>
            <person name="Schakwitz W."/>
            <person name="Umezawa K."/>
            <person name="Ohm R.A."/>
            <person name="Grigoriev I.V."/>
            <person name="Nagy L.G."/>
            <person name="Gibbons J."/>
            <person name="Hibbett D."/>
        </authorList>
    </citation>
    <scope>NUCLEOTIDE SEQUENCE [LARGE SCALE GENOMIC DNA]</scope>
    <source>
        <strain evidence="2">ALCF2SS1-6</strain>
    </source>
</reference>
<evidence type="ECO:0000313" key="2">
    <source>
        <dbReference type="EMBL" id="RPD60947.1"/>
    </source>
</evidence>
<proteinExistence type="predicted"/>
<dbReference type="OrthoDB" id="2762949at2759"/>
<sequence>MSQERTALPQPVLPDRSSPPSPAPITRELLEALSNTAHPSAASDHSDNSIPSLETVSDSDESEPGPGQAHTTQQPGIYRLATFLDPWTAPTRRIRPAYIHLKIVYQTRIAELEGRPMIKLEIVANDTHAENLRQVIYLPTTLAGARALPPAVWEGFWADIAHNGLLELLDEEQHELIEAIIDIFRYYATLSPRATETWDDFLEELYLGAEFSAHLSQPGERVLSDLSRWAMEHIPGAFPDIFERSDSDSDGADSILSEDGRQGTTSHGGTVGPDEL</sequence>
<feature type="region of interest" description="Disordered" evidence="1">
    <location>
        <begin position="1"/>
        <end position="75"/>
    </location>
</feature>
<gene>
    <name evidence="2" type="ORF">L227DRAFT_610538</name>
</gene>
<dbReference type="Proteomes" id="UP000313359">
    <property type="component" value="Unassembled WGS sequence"/>
</dbReference>
<keyword evidence="3" id="KW-1185">Reference proteome</keyword>
<evidence type="ECO:0000256" key="1">
    <source>
        <dbReference type="SAM" id="MobiDB-lite"/>
    </source>
</evidence>
<organism evidence="2 3">
    <name type="scientific">Lentinus tigrinus ALCF2SS1-6</name>
    <dbReference type="NCBI Taxonomy" id="1328759"/>
    <lineage>
        <taxon>Eukaryota</taxon>
        <taxon>Fungi</taxon>
        <taxon>Dikarya</taxon>
        <taxon>Basidiomycota</taxon>
        <taxon>Agaricomycotina</taxon>
        <taxon>Agaricomycetes</taxon>
        <taxon>Polyporales</taxon>
        <taxon>Polyporaceae</taxon>
        <taxon>Lentinus</taxon>
    </lineage>
</organism>
<feature type="region of interest" description="Disordered" evidence="1">
    <location>
        <begin position="240"/>
        <end position="276"/>
    </location>
</feature>
<name>A0A5C2SCD6_9APHY</name>
<dbReference type="AlphaFoldDB" id="A0A5C2SCD6"/>